<protein>
    <recommendedName>
        <fullName evidence="6">Yip1 domain-containing protein</fullName>
    </recommendedName>
</protein>
<dbReference type="OrthoDB" id="1778368at2"/>
<dbReference type="AlphaFoldDB" id="A0A0L6TZJ1"/>
<feature type="transmembrane region" description="Helical" evidence="5">
    <location>
        <begin position="63"/>
        <end position="82"/>
    </location>
</feature>
<evidence type="ECO:0000256" key="4">
    <source>
        <dbReference type="ARBA" id="ARBA00023136"/>
    </source>
</evidence>
<dbReference type="RefSeq" id="WP_050741183.1">
    <property type="nucleotide sequence ID" value="NZ_LGYO01000040.1"/>
</dbReference>
<evidence type="ECO:0000256" key="5">
    <source>
        <dbReference type="SAM" id="Phobius"/>
    </source>
</evidence>
<sequence>MNLINLFIHPKKYFTEINEKEKFSLLAPIVILVIIGVLTGLTAGNTVSSMGLPEEQMGSIQGLAIGFGIFSGIIGLAIALVLKTGIFHFVLKKMNGTASFKSAIYVVGISFFPKIFQGIINLLFQKPLDLNTIYEFNIVNFLAGIINIFNIWQIALTIIGLSIIYGVSYRKTAIPVIGFEVVAAGFTLVTTLITANSMAGITPTGIE</sequence>
<keyword evidence="2 5" id="KW-0812">Transmembrane</keyword>
<gene>
    <name evidence="7" type="ORF">AKG39_14825</name>
</gene>
<feature type="transmembrane region" description="Helical" evidence="5">
    <location>
        <begin position="144"/>
        <end position="167"/>
    </location>
</feature>
<evidence type="ECO:0000256" key="2">
    <source>
        <dbReference type="ARBA" id="ARBA00022692"/>
    </source>
</evidence>
<feature type="transmembrane region" description="Helical" evidence="5">
    <location>
        <begin position="23"/>
        <end position="43"/>
    </location>
</feature>
<comment type="caution">
    <text evidence="7">The sequence shown here is derived from an EMBL/GenBank/DDBJ whole genome shotgun (WGS) entry which is preliminary data.</text>
</comment>
<keyword evidence="4 5" id="KW-0472">Membrane</keyword>
<evidence type="ECO:0000313" key="7">
    <source>
        <dbReference type="EMBL" id="KNZ40975.1"/>
    </source>
</evidence>
<dbReference type="Pfam" id="PF04893">
    <property type="entry name" value="Yip1"/>
    <property type="match status" value="1"/>
</dbReference>
<accession>A0A0L6TZJ1</accession>
<dbReference type="EMBL" id="LGYO01000040">
    <property type="protein sequence ID" value="KNZ40975.1"/>
    <property type="molecule type" value="Genomic_DNA"/>
</dbReference>
<name>A0A0L6TZJ1_9FIRM</name>
<comment type="subcellular location">
    <subcellularLocation>
        <location evidence="1">Membrane</location>
        <topology evidence="1">Multi-pass membrane protein</topology>
    </subcellularLocation>
</comment>
<organism evidence="7 8">
    <name type="scientific">Acetobacterium bakii</name>
    <dbReference type="NCBI Taxonomy" id="52689"/>
    <lineage>
        <taxon>Bacteria</taxon>
        <taxon>Bacillati</taxon>
        <taxon>Bacillota</taxon>
        <taxon>Clostridia</taxon>
        <taxon>Eubacteriales</taxon>
        <taxon>Eubacteriaceae</taxon>
        <taxon>Acetobacterium</taxon>
    </lineage>
</organism>
<dbReference type="InterPro" id="IPR006977">
    <property type="entry name" value="Yip1_dom"/>
</dbReference>
<feature type="transmembrane region" description="Helical" evidence="5">
    <location>
        <begin position="174"/>
        <end position="195"/>
    </location>
</feature>
<feature type="transmembrane region" description="Helical" evidence="5">
    <location>
        <begin position="103"/>
        <end position="124"/>
    </location>
</feature>
<dbReference type="Proteomes" id="UP000036873">
    <property type="component" value="Unassembled WGS sequence"/>
</dbReference>
<keyword evidence="8" id="KW-1185">Reference proteome</keyword>
<evidence type="ECO:0000256" key="3">
    <source>
        <dbReference type="ARBA" id="ARBA00022989"/>
    </source>
</evidence>
<evidence type="ECO:0000313" key="8">
    <source>
        <dbReference type="Proteomes" id="UP000036873"/>
    </source>
</evidence>
<evidence type="ECO:0000259" key="6">
    <source>
        <dbReference type="Pfam" id="PF04893"/>
    </source>
</evidence>
<dbReference type="STRING" id="52689.AKG39_14825"/>
<dbReference type="GO" id="GO:0016020">
    <property type="term" value="C:membrane"/>
    <property type="evidence" value="ECO:0007669"/>
    <property type="project" value="UniProtKB-SubCell"/>
</dbReference>
<feature type="domain" description="Yip1" evidence="6">
    <location>
        <begin position="5"/>
        <end position="189"/>
    </location>
</feature>
<evidence type="ECO:0000256" key="1">
    <source>
        <dbReference type="ARBA" id="ARBA00004141"/>
    </source>
</evidence>
<proteinExistence type="predicted"/>
<reference evidence="8" key="1">
    <citation type="submission" date="2015-07" db="EMBL/GenBank/DDBJ databases">
        <title>Draft genome sequence of Acetobacterium bakii DSM 8293, a potential psychrophilic chemical producer through syngas fermentation.</title>
        <authorList>
            <person name="Song Y."/>
            <person name="Hwang S."/>
            <person name="Cho B.-K."/>
        </authorList>
    </citation>
    <scope>NUCLEOTIDE SEQUENCE [LARGE SCALE GENOMIC DNA]</scope>
    <source>
        <strain evidence="8">DSM 8239</strain>
    </source>
</reference>
<keyword evidence="3 5" id="KW-1133">Transmembrane helix</keyword>